<dbReference type="eggNOG" id="COG2982">
    <property type="taxonomic scope" value="Bacteria"/>
</dbReference>
<protein>
    <recommendedName>
        <fullName evidence="2">AsmA domain-containing protein</fullName>
    </recommendedName>
</protein>
<dbReference type="Pfam" id="PF05170">
    <property type="entry name" value="AsmA"/>
    <property type="match status" value="2"/>
</dbReference>
<reference evidence="3 4" key="1">
    <citation type="submission" date="2011-10" db="EMBL/GenBank/DDBJ databases">
        <title>Genome sequence of Gluconobacter morbifer G707, isolated from Drosophila gut.</title>
        <authorList>
            <person name="Lee W.-J."/>
            <person name="Kim E.-K."/>
        </authorList>
    </citation>
    <scope>NUCLEOTIDE SEQUENCE [LARGE SCALE GENOMIC DNA]</scope>
    <source>
        <strain evidence="3 4">G707</strain>
    </source>
</reference>
<dbReference type="InterPro" id="IPR007844">
    <property type="entry name" value="AsmA"/>
</dbReference>
<dbReference type="Proteomes" id="UP000004949">
    <property type="component" value="Unassembled WGS sequence"/>
</dbReference>
<dbReference type="InterPro" id="IPR052894">
    <property type="entry name" value="AsmA-related"/>
</dbReference>
<feature type="compositionally biased region" description="Low complexity" evidence="1">
    <location>
        <begin position="514"/>
        <end position="531"/>
    </location>
</feature>
<evidence type="ECO:0000313" key="4">
    <source>
        <dbReference type="Proteomes" id="UP000004949"/>
    </source>
</evidence>
<keyword evidence="4" id="KW-1185">Reference proteome</keyword>
<dbReference type="PANTHER" id="PTHR30441">
    <property type="entry name" value="DUF748 DOMAIN-CONTAINING PROTEIN"/>
    <property type="match status" value="1"/>
</dbReference>
<feature type="domain" description="AsmA" evidence="2">
    <location>
        <begin position="4"/>
        <end position="164"/>
    </location>
</feature>
<gene>
    <name evidence="3" type="ORF">GMO_03580</name>
</gene>
<dbReference type="STRING" id="1088869.GMO_03580"/>
<dbReference type="OrthoDB" id="7234554at2"/>
<evidence type="ECO:0000313" key="3">
    <source>
        <dbReference type="EMBL" id="EHH69051.1"/>
    </source>
</evidence>
<feature type="domain" description="AsmA" evidence="2">
    <location>
        <begin position="455"/>
        <end position="729"/>
    </location>
</feature>
<name>G6XFU3_9PROT</name>
<evidence type="ECO:0000256" key="1">
    <source>
        <dbReference type="SAM" id="MobiDB-lite"/>
    </source>
</evidence>
<dbReference type="RefSeq" id="WP_008850508.1">
    <property type="nucleotide sequence ID" value="NZ_AGQV01000001.1"/>
</dbReference>
<comment type="caution">
    <text evidence="3">The sequence shown here is derived from an EMBL/GenBank/DDBJ whole genome shotgun (WGS) entry which is preliminary data.</text>
</comment>
<feature type="region of interest" description="Disordered" evidence="1">
    <location>
        <begin position="514"/>
        <end position="533"/>
    </location>
</feature>
<accession>G6XFU3</accession>
<dbReference type="AlphaFoldDB" id="G6XFU3"/>
<dbReference type="GO" id="GO:0090313">
    <property type="term" value="P:regulation of protein targeting to membrane"/>
    <property type="evidence" value="ECO:0007669"/>
    <property type="project" value="TreeGrafter"/>
</dbReference>
<dbReference type="PATRIC" id="fig|1088869.3.peg.360"/>
<evidence type="ECO:0000259" key="2">
    <source>
        <dbReference type="Pfam" id="PF05170"/>
    </source>
</evidence>
<dbReference type="GO" id="GO:0005886">
    <property type="term" value="C:plasma membrane"/>
    <property type="evidence" value="ECO:0007669"/>
    <property type="project" value="TreeGrafter"/>
</dbReference>
<organism evidence="3 4">
    <name type="scientific">Gluconobacter morbifer G707</name>
    <dbReference type="NCBI Taxonomy" id="1088869"/>
    <lineage>
        <taxon>Bacteria</taxon>
        <taxon>Pseudomonadati</taxon>
        <taxon>Pseudomonadota</taxon>
        <taxon>Alphaproteobacteria</taxon>
        <taxon>Acetobacterales</taxon>
        <taxon>Acetobacteraceae</taxon>
        <taxon>Gluconobacter</taxon>
    </lineage>
</organism>
<dbReference type="EMBL" id="AGQV01000001">
    <property type="protein sequence ID" value="EHH69051.1"/>
    <property type="molecule type" value="Genomic_DNA"/>
</dbReference>
<dbReference type="PANTHER" id="PTHR30441:SF4">
    <property type="entry name" value="PROTEIN ASMA"/>
    <property type="match status" value="1"/>
</dbReference>
<sequence length="851" mass="89341">MKKLAGALIVVIVAVVGATVATHVLIDQDAMRARISEALRHQTGLSMQARQSSIQLLPWPSFEATGVVLGRSGEPALLKAGAIHAGVSLLPLLHREVRFQDFTIDDAAVSLDRDAQGRASWSITPDRADESGYAAPAHGDRVHAHWDLSLDALHVTNTTLHWDDVPGDAHGAFRISSLDLAGLRSPSPWINLLGNHAGTPFSVQGHFGGLAQLHSADQPWAFSLGTTFGDAPKRDWMNIEGHIRNPKDLQGVYVTVQGEWSNLQDMHRLFPHAGLPDMPGLGGQVDVEGDVGAVPFSVRALPQLLKQAQAGLSPTRIHVHAGGVPLRHTVLENVHVDADAPTAPLTASADVEWKNTAWQMQGRFGTLVQAVSAWQDHLQTAVPVQVELRNQSLSFSSAFSPAGAHPPINGEDDAHLTLTGSVGAQNSHLDVKGSAPLLHLPKVVLHDVGLGGTLDSTRLENLSLDGLAFSSQEASLDGGMTLVMGENVPPLATGHFHFGKLDLDALQNLWTRPDTSAASAPSSPVALPGAAGEVQKAVSTPAPVTNDAPVASAPDTQAAAAPALPGWVRRLRRQDMNVRLEADQVILAGRNYSNLNAHLTLSGGHLRIDPIAGQGLVSPLSGQVDLNASQLPVTASLTFQPVVVPAGLLASQLGFPVALRGPVEVVGQLSGSGETPEDLRRSLSGHLGLSMVDGDVDSRLLGRIAGPKAGSLFGDGVRKLRCIGVHMTFADDTALIDTLGLQSGRFSTTGRGSVNLGTQQLNLHMLPAIDFAGADASTPMLLRGTISAPEAQQDRTADGHFQLTIGGQNAADPCPMALAAAREGQDGPAPAALTEHRSRAGDILRALGVLH</sequence>
<proteinExistence type="predicted"/>